<sequence>MTFFLLWCVVGVLVGVVFASFFEWTLHKYVMHRPVGKFRYAFHAHAVVHHQVFKADHTYHLHDEKDKGTIPMAWWNGPVLVAIGVAPFALLSWLIGEWSFALGGLIAFAGYYGTYEYIHWCMHLPKARRVEKPWWFRRLNGHHLLHHRYMHKNFNVVFPLADLFLGTLMLRAKTKFAQATGPSVPNVQPLGV</sequence>
<keyword evidence="1" id="KW-0472">Membrane</keyword>
<evidence type="ECO:0000313" key="3">
    <source>
        <dbReference type="Proteomes" id="UP000603141"/>
    </source>
</evidence>
<organism evidence="2 3">
    <name type="scientific">Luteolibacter pohnpeiensis</name>
    <dbReference type="NCBI Taxonomy" id="454153"/>
    <lineage>
        <taxon>Bacteria</taxon>
        <taxon>Pseudomonadati</taxon>
        <taxon>Verrucomicrobiota</taxon>
        <taxon>Verrucomicrobiia</taxon>
        <taxon>Verrucomicrobiales</taxon>
        <taxon>Verrucomicrobiaceae</taxon>
        <taxon>Luteolibacter</taxon>
    </lineage>
</organism>
<comment type="caution">
    <text evidence="2">The sequence shown here is derived from an EMBL/GenBank/DDBJ whole genome shotgun (WGS) entry which is preliminary data.</text>
</comment>
<accession>A0A934S539</accession>
<reference evidence="2" key="1">
    <citation type="submission" date="2021-01" db="EMBL/GenBank/DDBJ databases">
        <title>Modified the classification status of verrucomicrobia.</title>
        <authorList>
            <person name="Feng X."/>
        </authorList>
    </citation>
    <scope>NUCLEOTIDE SEQUENCE</scope>
    <source>
        <strain evidence="2">KCTC 22041</strain>
    </source>
</reference>
<dbReference type="Proteomes" id="UP000603141">
    <property type="component" value="Unassembled WGS sequence"/>
</dbReference>
<protein>
    <submittedName>
        <fullName evidence="2">Fatty acid hydroxylase</fullName>
    </submittedName>
</protein>
<evidence type="ECO:0000313" key="2">
    <source>
        <dbReference type="EMBL" id="MBK1881415.1"/>
    </source>
</evidence>
<evidence type="ECO:0000256" key="1">
    <source>
        <dbReference type="SAM" id="Phobius"/>
    </source>
</evidence>
<keyword evidence="1" id="KW-0812">Transmembrane</keyword>
<name>A0A934S539_9BACT</name>
<gene>
    <name evidence="2" type="ORF">JIN85_03245</name>
</gene>
<feature type="transmembrane region" description="Helical" evidence="1">
    <location>
        <begin position="73"/>
        <end position="95"/>
    </location>
</feature>
<dbReference type="EMBL" id="JAENIJ010000003">
    <property type="protein sequence ID" value="MBK1881415.1"/>
    <property type="molecule type" value="Genomic_DNA"/>
</dbReference>
<keyword evidence="1" id="KW-1133">Transmembrane helix</keyword>
<dbReference type="AlphaFoldDB" id="A0A934S539"/>
<proteinExistence type="predicted"/>
<keyword evidence="3" id="KW-1185">Reference proteome</keyword>